<accession>A0ABT6L8N0</accession>
<name>A0ABT6L8N0_9MYCO</name>
<evidence type="ECO:0000259" key="1">
    <source>
        <dbReference type="Pfam" id="PF00144"/>
    </source>
</evidence>
<dbReference type="SUPFAM" id="SSF56601">
    <property type="entry name" value="beta-lactamase/transpeptidase-like"/>
    <property type="match status" value="1"/>
</dbReference>
<dbReference type="Gene3D" id="3.40.710.10">
    <property type="entry name" value="DD-peptidase/beta-lactamase superfamily"/>
    <property type="match status" value="1"/>
</dbReference>
<evidence type="ECO:0000313" key="2">
    <source>
        <dbReference type="EMBL" id="MDH6199284.1"/>
    </source>
</evidence>
<dbReference type="InterPro" id="IPR050491">
    <property type="entry name" value="AmpC-like"/>
</dbReference>
<sequence>MLVAVLAACGLGGGSNEASAPSAASSDPQKATQIERIVEDVMAAKHLKAVIVRVTVDGEEVITQAFGESMTGVPATTDMHFRNGAVAISYVAAVLLQLVDEKKVSLDDTIAQWVPDIPHSDKVTLRQLATMTSGYQDYVLGNDAFETEELNNPFKAWTTDELLSHAVDKPLLYEPGTNWNYAHTDYVILGRVLEKITGKPVADLLKERISDPLGLSNTTSDLTAVIPEPALHAYSSERRGIFKLPPTTPFYEETTGWNPSWTITHGAVQTSNIYDVEATARKLYAGETLSAESYATMVSTRLRGQTRPQPGCATCATMNEQYTYGAGVLITGDWIAQNPLFNGYAAVTAYLPSQKIAIAVAVTYKPEAFGPDGSYANAGNPIFARIGALMAPDHAPPIPQD</sequence>
<organism evidence="2 3">
    <name type="scientific">Mycolicibacterium frederiksbergense</name>
    <dbReference type="NCBI Taxonomy" id="117567"/>
    <lineage>
        <taxon>Bacteria</taxon>
        <taxon>Bacillati</taxon>
        <taxon>Actinomycetota</taxon>
        <taxon>Actinomycetes</taxon>
        <taxon>Mycobacteriales</taxon>
        <taxon>Mycobacteriaceae</taxon>
        <taxon>Mycolicibacterium</taxon>
    </lineage>
</organism>
<dbReference type="InterPro" id="IPR001466">
    <property type="entry name" value="Beta-lactam-related"/>
</dbReference>
<protein>
    <submittedName>
        <fullName evidence="2">CubicO group peptidase (Beta-lactamase class C family)</fullName>
    </submittedName>
</protein>
<comment type="caution">
    <text evidence="2">The sequence shown here is derived from an EMBL/GenBank/DDBJ whole genome shotgun (WGS) entry which is preliminary data.</text>
</comment>
<evidence type="ECO:0000313" key="3">
    <source>
        <dbReference type="Proteomes" id="UP001160130"/>
    </source>
</evidence>
<keyword evidence="3" id="KW-1185">Reference proteome</keyword>
<dbReference type="PANTHER" id="PTHR46825">
    <property type="entry name" value="D-ALANYL-D-ALANINE-CARBOXYPEPTIDASE/ENDOPEPTIDASE AMPH"/>
    <property type="match status" value="1"/>
</dbReference>
<gene>
    <name evidence="2" type="ORF">M2272_005953</name>
</gene>
<proteinExistence type="predicted"/>
<dbReference type="PANTHER" id="PTHR46825:SF7">
    <property type="entry name" value="D-ALANYL-D-ALANINE CARBOXYPEPTIDASE"/>
    <property type="match status" value="1"/>
</dbReference>
<feature type="domain" description="Beta-lactamase-related" evidence="1">
    <location>
        <begin position="34"/>
        <end position="368"/>
    </location>
</feature>
<dbReference type="Proteomes" id="UP001160130">
    <property type="component" value="Unassembled WGS sequence"/>
</dbReference>
<dbReference type="InterPro" id="IPR012338">
    <property type="entry name" value="Beta-lactam/transpept-like"/>
</dbReference>
<dbReference type="Pfam" id="PF00144">
    <property type="entry name" value="Beta-lactamase"/>
    <property type="match status" value="1"/>
</dbReference>
<reference evidence="2 3" key="1">
    <citation type="submission" date="2023-04" db="EMBL/GenBank/DDBJ databases">
        <title>Forest soil microbial communities from Buena Vista Peninsula, Colon Province, Panama.</title>
        <authorList>
            <person name="Bouskill N."/>
        </authorList>
    </citation>
    <scope>NUCLEOTIDE SEQUENCE [LARGE SCALE GENOMIC DNA]</scope>
    <source>
        <strain evidence="2 3">AC80</strain>
    </source>
</reference>
<dbReference type="EMBL" id="JARXVE010000017">
    <property type="protein sequence ID" value="MDH6199284.1"/>
    <property type="molecule type" value="Genomic_DNA"/>
</dbReference>